<reference evidence="9 10" key="1">
    <citation type="submission" date="2018-01" db="EMBL/GenBank/DDBJ databases">
        <title>Draft genome sequences of six Vibrio diazotrophicus strains isolated from deep-sea sediments of the Baltic Sea.</title>
        <authorList>
            <person name="Castillo D."/>
            <person name="Vandieken V."/>
            <person name="Chiang O."/>
            <person name="Middelboe M."/>
        </authorList>
    </citation>
    <scope>NUCLEOTIDE SEQUENCE [LARGE SCALE GENOMIC DNA]</scope>
    <source>
        <strain evidence="9 10">60.27F</strain>
    </source>
</reference>
<feature type="transmembrane region" description="Helical" evidence="8">
    <location>
        <begin position="18"/>
        <end position="36"/>
    </location>
</feature>
<dbReference type="OrthoDB" id="9810876at2"/>
<dbReference type="GO" id="GO:0005886">
    <property type="term" value="C:plasma membrane"/>
    <property type="evidence" value="ECO:0007669"/>
    <property type="project" value="UniProtKB-SubCell"/>
</dbReference>
<dbReference type="EMBL" id="POSK01000001">
    <property type="protein sequence ID" value="PNI06486.1"/>
    <property type="molecule type" value="Genomic_DNA"/>
</dbReference>
<dbReference type="PANTHER" id="PTHR34184">
    <property type="entry name" value="UPF0718 PROTEIN YCGR"/>
    <property type="match status" value="1"/>
</dbReference>
<evidence type="ECO:0000313" key="9">
    <source>
        <dbReference type="EMBL" id="PNI06486.1"/>
    </source>
</evidence>
<feature type="transmembrane region" description="Helical" evidence="8">
    <location>
        <begin position="226"/>
        <end position="243"/>
    </location>
</feature>
<evidence type="ECO:0000256" key="2">
    <source>
        <dbReference type="ARBA" id="ARBA00006386"/>
    </source>
</evidence>
<dbReference type="AlphaFoldDB" id="A0A2J8I7I0"/>
<feature type="transmembrane region" description="Helical" evidence="8">
    <location>
        <begin position="332"/>
        <end position="351"/>
    </location>
</feature>
<gene>
    <name evidence="9" type="ORF">C1N32_00285</name>
</gene>
<dbReference type="Pfam" id="PF03773">
    <property type="entry name" value="ArsP_1"/>
    <property type="match status" value="1"/>
</dbReference>
<comment type="caution">
    <text evidence="9">The sequence shown here is derived from an EMBL/GenBank/DDBJ whole genome shotgun (WGS) entry which is preliminary data.</text>
</comment>
<accession>A0A2J8I7I0</accession>
<dbReference type="NCBIfam" id="NF033936">
    <property type="entry name" value="CuZnOut_SO0444"/>
    <property type="match status" value="1"/>
</dbReference>
<feature type="transmembrane region" description="Helical" evidence="8">
    <location>
        <begin position="114"/>
        <end position="134"/>
    </location>
</feature>
<name>A0A2J8I7I0_VIBDI</name>
<keyword evidence="4 8" id="KW-0812">Transmembrane</keyword>
<dbReference type="InterPro" id="IPR052923">
    <property type="entry name" value="UPF0718"/>
</dbReference>
<organism evidence="9 10">
    <name type="scientific">Vibrio diazotrophicus</name>
    <dbReference type="NCBI Taxonomy" id="685"/>
    <lineage>
        <taxon>Bacteria</taxon>
        <taxon>Pseudomonadati</taxon>
        <taxon>Pseudomonadota</taxon>
        <taxon>Gammaproteobacteria</taxon>
        <taxon>Vibrionales</taxon>
        <taxon>Vibrionaceae</taxon>
        <taxon>Vibrio</taxon>
    </lineage>
</organism>
<dbReference type="GeneID" id="94027430"/>
<evidence type="ECO:0000256" key="4">
    <source>
        <dbReference type="ARBA" id="ARBA00022692"/>
    </source>
</evidence>
<dbReference type="Proteomes" id="UP000236449">
    <property type="component" value="Unassembled WGS sequence"/>
</dbReference>
<keyword evidence="6 8" id="KW-0472">Membrane</keyword>
<feature type="region of interest" description="Disordered" evidence="7">
    <location>
        <begin position="151"/>
        <end position="170"/>
    </location>
</feature>
<evidence type="ECO:0000313" key="10">
    <source>
        <dbReference type="Proteomes" id="UP000236449"/>
    </source>
</evidence>
<sequence length="365" mass="38098">MQAITTFLDTLLDLWLDASFWLIIGLFVAGILKVTLSNDKLSKHLTGHGMWPSVKAAVLGMPLPLCSCGVIPAAVGLRRGGASKSATTAFLISTPETGVDSIAISYALLGPFMAVIRPIAATTSAIAAAFLVLITDKETQTPQPATEAVKTSCCSGSHSCSSSGSSTHSSQPKAESWLNKLWQGQKYAFTDLIEDLSLWLIVGLIISALVVTFVPSEALVEISRSPWAMVLMALIGVPMYICASASTPIAAGLMLAGVSPGAVLVFLLAGPATNMATLGIVRKELGTKALVSYLVGVVGVAILFGYATNFLVDTFAINIDAQLAASNELLPPVIAWASGIALAVIIAADLWKRFSPKQEKASCCS</sequence>
<dbReference type="RefSeq" id="WP_042479588.1">
    <property type="nucleotide sequence ID" value="NZ_CBCRWT010000002.1"/>
</dbReference>
<evidence type="ECO:0000256" key="3">
    <source>
        <dbReference type="ARBA" id="ARBA00022475"/>
    </source>
</evidence>
<evidence type="ECO:0000256" key="6">
    <source>
        <dbReference type="ARBA" id="ARBA00023136"/>
    </source>
</evidence>
<comment type="subcellular location">
    <subcellularLocation>
        <location evidence="1">Cell membrane</location>
        <topology evidence="1">Multi-pass membrane protein</topology>
    </subcellularLocation>
</comment>
<dbReference type="InterPro" id="IPR005524">
    <property type="entry name" value="DUF318"/>
</dbReference>
<feature type="transmembrane region" description="Helical" evidence="8">
    <location>
        <begin position="196"/>
        <end position="214"/>
    </location>
</feature>
<protein>
    <submittedName>
        <fullName evidence="9">Permease</fullName>
    </submittedName>
</protein>
<keyword evidence="5 8" id="KW-1133">Transmembrane helix</keyword>
<evidence type="ECO:0000256" key="5">
    <source>
        <dbReference type="ARBA" id="ARBA00022989"/>
    </source>
</evidence>
<proteinExistence type="inferred from homology"/>
<dbReference type="PANTHER" id="PTHR34184:SF4">
    <property type="entry name" value="UPF0718 PROTEIN YCGR"/>
    <property type="match status" value="1"/>
</dbReference>
<keyword evidence="3" id="KW-1003">Cell membrane</keyword>
<evidence type="ECO:0000256" key="7">
    <source>
        <dbReference type="SAM" id="MobiDB-lite"/>
    </source>
</evidence>
<feature type="transmembrane region" description="Helical" evidence="8">
    <location>
        <begin position="290"/>
        <end position="312"/>
    </location>
</feature>
<evidence type="ECO:0000256" key="8">
    <source>
        <dbReference type="SAM" id="Phobius"/>
    </source>
</evidence>
<evidence type="ECO:0000256" key="1">
    <source>
        <dbReference type="ARBA" id="ARBA00004651"/>
    </source>
</evidence>
<comment type="similarity">
    <text evidence="2">Belongs to the UPF0718 family.</text>
</comment>